<organism evidence="1 2">
    <name type="scientific">Leptosia nina</name>
    <dbReference type="NCBI Taxonomy" id="320188"/>
    <lineage>
        <taxon>Eukaryota</taxon>
        <taxon>Metazoa</taxon>
        <taxon>Ecdysozoa</taxon>
        <taxon>Arthropoda</taxon>
        <taxon>Hexapoda</taxon>
        <taxon>Insecta</taxon>
        <taxon>Pterygota</taxon>
        <taxon>Neoptera</taxon>
        <taxon>Endopterygota</taxon>
        <taxon>Lepidoptera</taxon>
        <taxon>Glossata</taxon>
        <taxon>Ditrysia</taxon>
        <taxon>Papilionoidea</taxon>
        <taxon>Pieridae</taxon>
        <taxon>Pierinae</taxon>
        <taxon>Leptosia</taxon>
    </lineage>
</organism>
<keyword evidence="2" id="KW-1185">Reference proteome</keyword>
<sequence>MIRQRRLTSKMFRIDSGVALNVDAGFGRCRTSCAWRTSVAHYDVGVAHAASHARSVPHVPKIPSRAVLSDGLSRRPLSG</sequence>
<evidence type="ECO:0000313" key="1">
    <source>
        <dbReference type="EMBL" id="CAK1549380.1"/>
    </source>
</evidence>
<dbReference type="EMBL" id="CAVLEF010000011">
    <property type="protein sequence ID" value="CAK1549380.1"/>
    <property type="molecule type" value="Genomic_DNA"/>
</dbReference>
<dbReference type="Proteomes" id="UP001497472">
    <property type="component" value="Unassembled WGS sequence"/>
</dbReference>
<evidence type="ECO:0000313" key="2">
    <source>
        <dbReference type="Proteomes" id="UP001497472"/>
    </source>
</evidence>
<reference evidence="1 2" key="1">
    <citation type="submission" date="2023-11" db="EMBL/GenBank/DDBJ databases">
        <authorList>
            <person name="Okamura Y."/>
        </authorList>
    </citation>
    <scope>NUCLEOTIDE SEQUENCE [LARGE SCALE GENOMIC DNA]</scope>
</reference>
<proteinExistence type="predicted"/>
<dbReference type="AlphaFoldDB" id="A0AAV1JJM3"/>
<protein>
    <submittedName>
        <fullName evidence="1">Uncharacterized protein</fullName>
    </submittedName>
</protein>
<accession>A0AAV1JJM3</accession>
<name>A0AAV1JJM3_9NEOP</name>
<comment type="caution">
    <text evidence="1">The sequence shown here is derived from an EMBL/GenBank/DDBJ whole genome shotgun (WGS) entry which is preliminary data.</text>
</comment>
<gene>
    <name evidence="1" type="ORF">LNINA_LOCUS8681</name>
</gene>